<feature type="chain" id="PRO_5037516700" evidence="1">
    <location>
        <begin position="17"/>
        <end position="320"/>
    </location>
</feature>
<feature type="signal peptide" evidence="1">
    <location>
        <begin position="1"/>
        <end position="16"/>
    </location>
</feature>
<keyword evidence="2" id="KW-1185">Reference proteome</keyword>
<evidence type="ECO:0000313" key="2">
    <source>
        <dbReference type="Proteomes" id="UP000887540"/>
    </source>
</evidence>
<reference evidence="3" key="1">
    <citation type="submission" date="2022-11" db="UniProtKB">
        <authorList>
            <consortium name="WormBaseParasite"/>
        </authorList>
    </citation>
    <scope>IDENTIFICATION</scope>
</reference>
<dbReference type="GO" id="GO:0016298">
    <property type="term" value="F:lipase activity"/>
    <property type="evidence" value="ECO:0007669"/>
    <property type="project" value="TreeGrafter"/>
</dbReference>
<dbReference type="AlphaFoldDB" id="A0A914CED5"/>
<keyword evidence="1" id="KW-0732">Signal</keyword>
<dbReference type="GO" id="GO:0016042">
    <property type="term" value="P:lipid catabolic process"/>
    <property type="evidence" value="ECO:0007669"/>
    <property type="project" value="InterPro"/>
</dbReference>
<dbReference type="FunFam" id="3.40.50.1820:FF:000191">
    <property type="entry name" value="LIPaSe related"/>
    <property type="match status" value="1"/>
</dbReference>
<dbReference type="SUPFAM" id="SSF53474">
    <property type="entry name" value="alpha/beta-Hydrolases"/>
    <property type="match status" value="1"/>
</dbReference>
<organism evidence="2 3">
    <name type="scientific">Acrobeloides nanus</name>
    <dbReference type="NCBI Taxonomy" id="290746"/>
    <lineage>
        <taxon>Eukaryota</taxon>
        <taxon>Metazoa</taxon>
        <taxon>Ecdysozoa</taxon>
        <taxon>Nematoda</taxon>
        <taxon>Chromadorea</taxon>
        <taxon>Rhabditida</taxon>
        <taxon>Tylenchina</taxon>
        <taxon>Cephalobomorpha</taxon>
        <taxon>Cephaloboidea</taxon>
        <taxon>Cephalobidae</taxon>
        <taxon>Acrobeloides</taxon>
    </lineage>
</organism>
<protein>
    <submittedName>
        <fullName evidence="3">Lipase</fullName>
    </submittedName>
</protein>
<dbReference type="InterPro" id="IPR029058">
    <property type="entry name" value="AB_hydrolase_fold"/>
</dbReference>
<evidence type="ECO:0000313" key="3">
    <source>
        <dbReference type="WBParaSite" id="ACRNAN_Path_947.g3640.t1"/>
    </source>
</evidence>
<dbReference type="Gene3D" id="3.40.50.1820">
    <property type="entry name" value="alpha/beta hydrolase"/>
    <property type="match status" value="1"/>
</dbReference>
<accession>A0A914CED5</accession>
<dbReference type="Pfam" id="PF01674">
    <property type="entry name" value="Lipase_2"/>
    <property type="match status" value="1"/>
</dbReference>
<sequence>MKTALLLASFIVFVFAQQGPITQDFQNWLSTNGYSSDDFVRADLGSAGSYGGRNAPTDKVVKNPVIFIHGNSDAALYYNSESTGWTNSVKYFLGKGYTTQELYATTWGDADPLNAGTRVHDCATLGRLRRWVEAIMKYTNATKIAVITHSMGVTLGRKIIQGGSVTGDNCNLGPSLIPNVDTYVGLAGGNYGLCSCEGGDAFISATCNQKNGFWPGDSCGLNTLTCGEVPLTFPCDPTSVTYSSFLSVLNSNNAKEAAYLFSAWSIADNLILYEDQVWGRPTSLIRNSTGYKQYLTYTHMETKELTAADQYNMVVYHTVS</sequence>
<name>A0A914CED5_9BILA</name>
<proteinExistence type="predicted"/>
<evidence type="ECO:0000256" key="1">
    <source>
        <dbReference type="SAM" id="SignalP"/>
    </source>
</evidence>
<dbReference type="InterPro" id="IPR002918">
    <property type="entry name" value="Lipase_EstA/Esterase_EstB"/>
</dbReference>
<dbReference type="Proteomes" id="UP000887540">
    <property type="component" value="Unplaced"/>
</dbReference>
<dbReference type="PANTHER" id="PTHR32015:SF1">
    <property type="entry name" value="LIPASE"/>
    <property type="match status" value="1"/>
</dbReference>
<dbReference type="PANTHER" id="PTHR32015">
    <property type="entry name" value="FASTING INDUCED LIPASE"/>
    <property type="match status" value="1"/>
</dbReference>
<dbReference type="WBParaSite" id="ACRNAN_Path_947.g3640.t1">
    <property type="protein sequence ID" value="ACRNAN_Path_947.g3640.t1"/>
    <property type="gene ID" value="ACRNAN_Path_947.g3640"/>
</dbReference>